<dbReference type="NCBIfam" id="TIGR03882">
    <property type="entry name" value="cyclo_dehyd_2"/>
    <property type="match status" value="1"/>
</dbReference>
<dbReference type="PROSITE" id="PS51664">
    <property type="entry name" value="YCAO"/>
    <property type="match status" value="1"/>
</dbReference>
<protein>
    <recommendedName>
        <fullName evidence="1">YcaO domain-containing protein</fullName>
    </recommendedName>
</protein>
<dbReference type="InterPro" id="IPR022291">
    <property type="entry name" value="Bacteriocin_synth_cyclodeHase"/>
</dbReference>
<evidence type="ECO:0000313" key="3">
    <source>
        <dbReference type="Proteomes" id="UP000637578"/>
    </source>
</evidence>
<evidence type="ECO:0000259" key="1">
    <source>
        <dbReference type="PROSITE" id="PS51664"/>
    </source>
</evidence>
<comment type="caution">
    <text evidence="2">The sequence shown here is derived from an EMBL/GenBank/DDBJ whole genome shotgun (WGS) entry which is preliminary data.</text>
</comment>
<dbReference type="Proteomes" id="UP000637578">
    <property type="component" value="Unassembled WGS sequence"/>
</dbReference>
<reference evidence="2" key="2">
    <citation type="submission" date="2020-09" db="EMBL/GenBank/DDBJ databases">
        <authorList>
            <person name="Sun Q."/>
            <person name="Zhou Y."/>
        </authorList>
    </citation>
    <scope>NUCLEOTIDE SEQUENCE</scope>
    <source>
        <strain evidence="2">CGMCC 4.5737</strain>
    </source>
</reference>
<dbReference type="RefSeq" id="WP_189058982.1">
    <property type="nucleotide sequence ID" value="NZ_BMMK01000016.1"/>
</dbReference>
<dbReference type="PANTHER" id="PTHR37809:SF1">
    <property type="entry name" value="RIBOSOMAL PROTEIN S12 METHYLTHIOTRANSFERASE ACCESSORY FACTOR YCAO"/>
    <property type="match status" value="1"/>
</dbReference>
<evidence type="ECO:0000313" key="2">
    <source>
        <dbReference type="EMBL" id="GGM60991.1"/>
    </source>
</evidence>
<dbReference type="Gene3D" id="3.30.40.250">
    <property type="match status" value="1"/>
</dbReference>
<reference evidence="2" key="1">
    <citation type="journal article" date="2014" name="Int. J. Syst. Evol. Microbiol.">
        <title>Complete genome sequence of Corynebacterium casei LMG S-19264T (=DSM 44701T), isolated from a smear-ripened cheese.</title>
        <authorList>
            <consortium name="US DOE Joint Genome Institute (JGI-PGF)"/>
            <person name="Walter F."/>
            <person name="Albersmeier A."/>
            <person name="Kalinowski J."/>
            <person name="Ruckert C."/>
        </authorList>
    </citation>
    <scope>NUCLEOTIDE SEQUENCE</scope>
    <source>
        <strain evidence="2">CGMCC 4.5737</strain>
    </source>
</reference>
<organism evidence="2 3">
    <name type="scientific">Longimycelium tulufanense</name>
    <dbReference type="NCBI Taxonomy" id="907463"/>
    <lineage>
        <taxon>Bacteria</taxon>
        <taxon>Bacillati</taxon>
        <taxon>Actinomycetota</taxon>
        <taxon>Actinomycetes</taxon>
        <taxon>Pseudonocardiales</taxon>
        <taxon>Pseudonocardiaceae</taxon>
        <taxon>Longimycelium</taxon>
    </lineage>
</organism>
<keyword evidence="3" id="KW-1185">Reference proteome</keyword>
<name>A0A8J3CFZ1_9PSEU</name>
<dbReference type="InterPro" id="IPR003776">
    <property type="entry name" value="YcaO-like_dom"/>
</dbReference>
<accession>A0A8J3CFZ1</accession>
<dbReference type="Gene3D" id="3.30.1330.230">
    <property type="match status" value="1"/>
</dbReference>
<sequence>MADIRFGPGWRRGDRVDAQALATAGGDAAIAVNRGWDLSWERKTWSESAHHGRAHLSVRHLGDEVLVGPLWINRDAAGCSACAEYRGRVAVDHPLLDRLAEPVSAPIYGAPLLDELLDIVVRERPLRAGELIAVSTRRVARHRIRRSLHCPVCTPRLEGARIHRRLSPRPTAQHPPVRDRREGIELTAKALRNELVDTRFGPVLQLMREINTPFAMTGAFAPDSRNVGYGRAVDLASAETIAILETYERMGGFPHHRELVTNTPYRRVARYAIDPARFGSYTRQQLEHRHCTVLPYHDDTPIDWVWGNRIADGEPILVPAEIGFYLYENEHRLDYHASRRLPATRRRNYFDESSSGCALGSTVEEAALHSLLELAERDSFLTSWHRGQPLPRVDPATVDDPTSGSLLDLIDANGFDTHLLVASHDLGVPVVWGLAINRARAFPASYSAAGSGVDPLGAVRAALWELAQITSQPPAWTEDDCVPLLADPWEITQLEDHVRLYQLPATLPIVESYLGGPVLPLHRAFPGWPGLLVEAAAGDVLGALNFVARCFSAAGLDDIVLVDQSTVEHRDLGFAVVKAAVPGIVPMCFGHAQQRLVGLPRLRAALDDVGVVPDEHTLPLRPHPFP</sequence>
<dbReference type="PANTHER" id="PTHR37809">
    <property type="entry name" value="RIBOSOMAL PROTEIN S12 METHYLTHIOTRANSFERASE ACCESSORY FACTOR YCAO"/>
    <property type="match status" value="1"/>
</dbReference>
<proteinExistence type="predicted"/>
<dbReference type="Gene3D" id="3.40.50.720">
    <property type="entry name" value="NAD(P)-binding Rossmann-like Domain"/>
    <property type="match status" value="1"/>
</dbReference>
<dbReference type="AlphaFoldDB" id="A0A8J3CFZ1"/>
<dbReference type="EMBL" id="BMMK01000016">
    <property type="protein sequence ID" value="GGM60991.1"/>
    <property type="molecule type" value="Genomic_DNA"/>
</dbReference>
<gene>
    <name evidence="2" type="ORF">GCM10012275_35050</name>
</gene>
<feature type="domain" description="YcaO" evidence="1">
    <location>
        <begin position="230"/>
        <end position="626"/>
    </location>
</feature>
<dbReference type="Pfam" id="PF02624">
    <property type="entry name" value="YcaO"/>
    <property type="match status" value="1"/>
</dbReference>